<comment type="caution">
    <text evidence="1">The sequence shown here is derived from an EMBL/GenBank/DDBJ whole genome shotgun (WGS) entry which is preliminary data.</text>
</comment>
<dbReference type="EMBL" id="SJFN01000031">
    <property type="protein sequence ID" value="TBW34723.1"/>
    <property type="molecule type" value="Genomic_DNA"/>
</dbReference>
<accession>A0A4Q9VJU5</accession>
<dbReference type="InterPro" id="IPR000801">
    <property type="entry name" value="Esterase-like"/>
</dbReference>
<dbReference type="Gene3D" id="3.40.50.1820">
    <property type="entry name" value="alpha/beta hydrolase"/>
    <property type="match status" value="1"/>
</dbReference>
<dbReference type="RefSeq" id="WP_131310928.1">
    <property type="nucleotide sequence ID" value="NZ_SJFN01000031.1"/>
</dbReference>
<evidence type="ECO:0000313" key="2">
    <source>
        <dbReference type="Proteomes" id="UP000292781"/>
    </source>
</evidence>
<dbReference type="Proteomes" id="UP000292781">
    <property type="component" value="Unassembled WGS sequence"/>
</dbReference>
<dbReference type="Pfam" id="PF00756">
    <property type="entry name" value="Esterase"/>
    <property type="match status" value="1"/>
</dbReference>
<organism evidence="1 2">
    <name type="scientific">Siculibacillus lacustris</name>
    <dbReference type="NCBI Taxonomy" id="1549641"/>
    <lineage>
        <taxon>Bacteria</taxon>
        <taxon>Pseudomonadati</taxon>
        <taxon>Pseudomonadota</taxon>
        <taxon>Alphaproteobacteria</taxon>
        <taxon>Hyphomicrobiales</taxon>
        <taxon>Ancalomicrobiaceae</taxon>
        <taxon>Siculibacillus</taxon>
    </lineage>
</organism>
<name>A0A4Q9VJU5_9HYPH</name>
<evidence type="ECO:0000313" key="1">
    <source>
        <dbReference type="EMBL" id="TBW34723.1"/>
    </source>
</evidence>
<reference evidence="1 2" key="1">
    <citation type="submission" date="2019-02" db="EMBL/GenBank/DDBJ databases">
        <title>Siculibacillus lacustris gen. nov., sp. nov., a new rosette-forming bacterium isolated from a freshwater crater lake (Lake St. Ana, Romania).</title>
        <authorList>
            <person name="Felfoldi T."/>
            <person name="Marton Z."/>
            <person name="Szabo A."/>
            <person name="Mentes A."/>
            <person name="Boka K."/>
            <person name="Marialigeti K."/>
            <person name="Mathe I."/>
            <person name="Koncz M."/>
            <person name="Schumann P."/>
            <person name="Toth E."/>
        </authorList>
    </citation>
    <scope>NUCLEOTIDE SEQUENCE [LARGE SCALE GENOMIC DNA]</scope>
    <source>
        <strain evidence="1 2">SA-279</strain>
    </source>
</reference>
<keyword evidence="2" id="KW-1185">Reference proteome</keyword>
<proteinExistence type="predicted"/>
<dbReference type="PANTHER" id="PTHR48098:SF3">
    <property type="entry name" value="IRON(III) ENTEROBACTIN ESTERASE"/>
    <property type="match status" value="1"/>
</dbReference>
<dbReference type="InterPro" id="IPR029058">
    <property type="entry name" value="AB_hydrolase_fold"/>
</dbReference>
<gene>
    <name evidence="1" type="ORF">EYW49_17535</name>
</gene>
<dbReference type="PANTHER" id="PTHR48098">
    <property type="entry name" value="ENTEROCHELIN ESTERASE-RELATED"/>
    <property type="match status" value="1"/>
</dbReference>
<dbReference type="OrthoDB" id="9775130at2"/>
<protein>
    <submittedName>
        <fullName evidence="1">Esterase</fullName>
    </submittedName>
</protein>
<dbReference type="InterPro" id="IPR050583">
    <property type="entry name" value="Mycobacterial_A85_antigen"/>
</dbReference>
<dbReference type="AlphaFoldDB" id="A0A4Q9VJU5"/>
<sequence>MKRDHHRWYSDRLHRDMDLLIFGESGARVLIFPTRDGRFWEYEDMGVVARLAPRVAAGHLQLWCVDSLDRETLYGTWGSPADRLHRHLAFESYVLEEVLPLMERINPHPATIAHGCSLGAFHAANIAFRHPCRFQKLAAFSGRYDLTRAMEDFADLFAGHYDDAVYYNTPNHFLPGLEDPDALAALRRMDIVLTIGAEDPFLEDNRHLSRVLAAKGIGHRFEVWDGRAHSAGAWRRMAELYV</sequence>
<dbReference type="SUPFAM" id="SSF53474">
    <property type="entry name" value="alpha/beta-Hydrolases"/>
    <property type="match status" value="1"/>
</dbReference>